<dbReference type="Gene3D" id="3.40.50.720">
    <property type="entry name" value="NAD(P)-binding Rossmann-like Domain"/>
    <property type="match status" value="1"/>
</dbReference>
<dbReference type="PRINTS" id="PR00732">
    <property type="entry name" value="GLHYDRLASE4"/>
</dbReference>
<feature type="site" description="Increases basicity of active site Tyr" evidence="9">
    <location>
        <position position="109"/>
    </location>
</feature>
<feature type="binding site" evidence="7">
    <location>
        <position position="147"/>
    </location>
    <ligand>
        <name>substrate</name>
    </ligand>
</feature>
<keyword evidence="3 10" id="KW-0378">Hydrolase</keyword>
<evidence type="ECO:0000256" key="4">
    <source>
        <dbReference type="ARBA" id="ARBA00023027"/>
    </source>
</evidence>
<dbReference type="Proteomes" id="UP000019251">
    <property type="component" value="Unassembled WGS sequence"/>
</dbReference>
<comment type="similarity">
    <text evidence="1 10">Belongs to the glycosyl hydrolase 4 family.</text>
</comment>
<evidence type="ECO:0000256" key="5">
    <source>
        <dbReference type="ARBA" id="ARBA00023211"/>
    </source>
</evidence>
<organism evidence="12 13">
    <name type="scientific">Listeria grayi FSL F6-1183</name>
    <dbReference type="NCBI Taxonomy" id="1265827"/>
    <lineage>
        <taxon>Bacteria</taxon>
        <taxon>Bacillati</taxon>
        <taxon>Bacillota</taxon>
        <taxon>Bacilli</taxon>
        <taxon>Bacillales</taxon>
        <taxon>Listeriaceae</taxon>
        <taxon>Listeria</taxon>
    </lineage>
</organism>
<dbReference type="InterPro" id="IPR001088">
    <property type="entry name" value="Glyco_hydro_4"/>
</dbReference>
<gene>
    <name evidence="12" type="ORF">LMUR_02862</name>
</gene>
<dbReference type="Pfam" id="PF11975">
    <property type="entry name" value="Glyco_hydro_4C"/>
    <property type="match status" value="1"/>
</dbReference>
<evidence type="ECO:0000256" key="1">
    <source>
        <dbReference type="ARBA" id="ARBA00010141"/>
    </source>
</evidence>
<reference evidence="12 13" key="1">
    <citation type="submission" date="2012-12" db="EMBL/GenBank/DDBJ databases">
        <title>Novel taxa of Listeriaceae from agricultural environments in the United States.</title>
        <authorList>
            <person name="den Bakker H.C."/>
            <person name="Allred A."/>
            <person name="Warchocki S."/>
            <person name="Wright E.M."/>
            <person name="Burrell A."/>
            <person name="Nightingale K.K."/>
            <person name="Kephart D."/>
            <person name="Wiedmann M."/>
        </authorList>
    </citation>
    <scope>NUCLEOTIDE SEQUENCE [LARGE SCALE GENOMIC DNA]</scope>
    <source>
        <strain evidence="12 13">FSL F6-1183</strain>
    </source>
</reference>
<proteinExistence type="inferred from homology"/>
<evidence type="ECO:0000256" key="6">
    <source>
        <dbReference type="ARBA" id="ARBA00023295"/>
    </source>
</evidence>
<evidence type="ECO:0000313" key="13">
    <source>
        <dbReference type="Proteomes" id="UP000019251"/>
    </source>
</evidence>
<dbReference type="PANTHER" id="PTHR32092">
    <property type="entry name" value="6-PHOSPHO-BETA-GLUCOSIDASE-RELATED"/>
    <property type="match status" value="1"/>
</dbReference>
<protein>
    <submittedName>
        <fullName evidence="12">Glycosyl hydrolase, family 4 protein</fullName>
    </submittedName>
</protein>
<evidence type="ECO:0000256" key="10">
    <source>
        <dbReference type="RuleBase" id="RU361152"/>
    </source>
</evidence>
<keyword evidence="8" id="KW-0533">Nickel</keyword>
<dbReference type="InterPro" id="IPR022616">
    <property type="entry name" value="Glyco_hydro_4_C"/>
</dbReference>
<evidence type="ECO:0000256" key="7">
    <source>
        <dbReference type="PIRSR" id="PIRSR601088-2"/>
    </source>
</evidence>
<dbReference type="CDD" id="cd05296">
    <property type="entry name" value="GH4_P_beta_glucosidase"/>
    <property type="match status" value="1"/>
</dbReference>
<evidence type="ECO:0000256" key="3">
    <source>
        <dbReference type="ARBA" id="ARBA00022801"/>
    </source>
</evidence>
<comment type="caution">
    <text evidence="12">The sequence shown here is derived from an EMBL/GenBank/DDBJ whole genome shotgun (WGS) entry which is preliminary data.</text>
</comment>
<dbReference type="SUPFAM" id="SSF51735">
    <property type="entry name" value="NAD(P)-binding Rossmann-fold domains"/>
    <property type="match status" value="1"/>
</dbReference>
<feature type="binding site" evidence="7">
    <location>
        <position position="93"/>
    </location>
    <ligand>
        <name>substrate</name>
    </ligand>
</feature>
<dbReference type="InterPro" id="IPR015955">
    <property type="entry name" value="Lactate_DH/Glyco_Ohase_4_C"/>
</dbReference>
<keyword evidence="5 8" id="KW-0464">Manganese</keyword>
<feature type="binding site" evidence="8">
    <location>
        <position position="168"/>
    </location>
    <ligand>
        <name>Mn(2+)</name>
        <dbReference type="ChEBI" id="CHEBI:29035"/>
    </ligand>
</feature>
<keyword evidence="2 8" id="KW-0479">Metal-binding</keyword>
<dbReference type="GO" id="GO:0016616">
    <property type="term" value="F:oxidoreductase activity, acting on the CH-OH group of donors, NAD or NADP as acceptor"/>
    <property type="evidence" value="ECO:0007669"/>
    <property type="project" value="InterPro"/>
</dbReference>
<dbReference type="GO" id="GO:0004553">
    <property type="term" value="F:hydrolase activity, hydrolyzing O-glycosyl compounds"/>
    <property type="evidence" value="ECO:0007669"/>
    <property type="project" value="InterPro"/>
</dbReference>
<dbReference type="InterPro" id="IPR036291">
    <property type="entry name" value="NAD(P)-bd_dom_sf"/>
</dbReference>
<evidence type="ECO:0000256" key="8">
    <source>
        <dbReference type="PIRSR" id="PIRSR601088-3"/>
    </source>
</evidence>
<evidence type="ECO:0000259" key="11">
    <source>
        <dbReference type="Pfam" id="PF11975"/>
    </source>
</evidence>
<feature type="binding site" evidence="8">
    <location>
        <position position="198"/>
    </location>
    <ligand>
        <name>Mn(2+)</name>
        <dbReference type="ChEBI" id="CHEBI:29035"/>
    </ligand>
</feature>
<keyword evidence="6 10" id="KW-0326">Glycosidase</keyword>
<name>A0A829RAB8_LISGR</name>
<dbReference type="Gene3D" id="3.90.110.10">
    <property type="entry name" value="Lactate dehydrogenase/glycoside hydrolase, family 4, C-terminal"/>
    <property type="match status" value="1"/>
</dbReference>
<dbReference type="AlphaFoldDB" id="A0A829RAB8"/>
<dbReference type="GO" id="GO:0005975">
    <property type="term" value="P:carbohydrate metabolic process"/>
    <property type="evidence" value="ECO:0007669"/>
    <property type="project" value="InterPro"/>
</dbReference>
<keyword evidence="8" id="KW-0408">Iron</keyword>
<feature type="domain" description="Glycosyl hydrolase family 4 C-terminal" evidence="11">
    <location>
        <begin position="193"/>
        <end position="395"/>
    </location>
</feature>
<keyword evidence="4 10" id="KW-0520">NAD</keyword>
<evidence type="ECO:0000256" key="2">
    <source>
        <dbReference type="ARBA" id="ARBA00022723"/>
    </source>
</evidence>
<comment type="cofactor">
    <cofactor evidence="10">
        <name>NAD(+)</name>
        <dbReference type="ChEBI" id="CHEBI:57540"/>
    </cofactor>
    <text evidence="10">Binds 1 NAD(+) per subunit.</text>
</comment>
<dbReference type="SUPFAM" id="SSF56327">
    <property type="entry name" value="LDH C-terminal domain-like"/>
    <property type="match status" value="1"/>
</dbReference>
<accession>A0A829RAB8</accession>
<dbReference type="Pfam" id="PF02056">
    <property type="entry name" value="Glyco_hydro_4"/>
    <property type="match status" value="1"/>
</dbReference>
<keyword evidence="8" id="KW-0170">Cobalt</keyword>
<dbReference type="EMBL" id="AODG01000004">
    <property type="protein sequence ID" value="EUJ29997.1"/>
    <property type="molecule type" value="Genomic_DNA"/>
</dbReference>
<dbReference type="PANTHER" id="PTHR32092:SF5">
    <property type="entry name" value="6-PHOSPHO-BETA-GLUCOSIDASE"/>
    <property type="match status" value="1"/>
</dbReference>
<dbReference type="GO" id="GO:0046872">
    <property type="term" value="F:metal ion binding"/>
    <property type="evidence" value="ECO:0007669"/>
    <property type="project" value="UniProtKB-KW"/>
</dbReference>
<evidence type="ECO:0000313" key="12">
    <source>
        <dbReference type="EMBL" id="EUJ29997.1"/>
    </source>
</evidence>
<dbReference type="RefSeq" id="WP_197721054.1">
    <property type="nucleotide sequence ID" value="NZ_AODG01000004.1"/>
</dbReference>
<sequence length="422" mass="47087">MKKMNIAIIGAGSVYTPEIIEGLAKEQAKLPIDTITLMDISEERLSIMTKFLERYTKFHDLTIKIRHTSDLEEAVKGQDFVLTQIRVGGNKTRTFDEKIPLKYDIIGQETTGPGGFMKALRTIPAILEIAKAMETYNPDGWLINYANPTGILAEAVRNYSSIKFIALCAGGMRPRTWVEKALGIPYKEVKYDFVGLNHMNFAYNIRANGRKLTDEEFAKVADIHETVNPEIVKDIGALPSLYTQYFFHREDKLTELKNAEKSRGEVVLGLEKEIYEALADENQHDKPEVLKKRGGGGYSELALEAISAIYNDEDMWIVANVLNDRAIPFLPADASVETPCILNKNGITPLVQNNIPEAIYGLVAAVKNYESLTVKAAVTGNYDTALTALLAHPLVGDYSKAKPMLDELLESSREYISPNFFL</sequence>
<evidence type="ECO:0000256" key="9">
    <source>
        <dbReference type="PIRSR" id="PIRSR601088-4"/>
    </source>
</evidence>